<keyword evidence="3" id="KW-1185">Reference proteome</keyword>
<feature type="compositionally biased region" description="Basic residues" evidence="1">
    <location>
        <begin position="31"/>
        <end position="52"/>
    </location>
</feature>
<feature type="compositionally biased region" description="Basic and acidic residues" evidence="1">
    <location>
        <begin position="158"/>
        <end position="186"/>
    </location>
</feature>
<organism evidence="2 3">
    <name type="scientific">Aspergillus glaucus CBS 516.65</name>
    <dbReference type="NCBI Taxonomy" id="1160497"/>
    <lineage>
        <taxon>Eukaryota</taxon>
        <taxon>Fungi</taxon>
        <taxon>Dikarya</taxon>
        <taxon>Ascomycota</taxon>
        <taxon>Pezizomycotina</taxon>
        <taxon>Eurotiomycetes</taxon>
        <taxon>Eurotiomycetidae</taxon>
        <taxon>Eurotiales</taxon>
        <taxon>Aspergillaceae</taxon>
        <taxon>Aspergillus</taxon>
        <taxon>Aspergillus subgen. Aspergillus</taxon>
    </lineage>
</organism>
<dbReference type="STRING" id="1160497.A0A1L9V6Z1"/>
<reference evidence="3" key="1">
    <citation type="journal article" date="2017" name="Genome Biol.">
        <title>Comparative genomics reveals high biological diversity and specific adaptations in the industrially and medically important fungal genus Aspergillus.</title>
        <authorList>
            <person name="de Vries R.P."/>
            <person name="Riley R."/>
            <person name="Wiebenga A."/>
            <person name="Aguilar-Osorio G."/>
            <person name="Amillis S."/>
            <person name="Uchima C.A."/>
            <person name="Anderluh G."/>
            <person name="Asadollahi M."/>
            <person name="Askin M."/>
            <person name="Barry K."/>
            <person name="Battaglia E."/>
            <person name="Bayram O."/>
            <person name="Benocci T."/>
            <person name="Braus-Stromeyer S.A."/>
            <person name="Caldana C."/>
            <person name="Canovas D."/>
            <person name="Cerqueira G.C."/>
            <person name="Chen F."/>
            <person name="Chen W."/>
            <person name="Choi C."/>
            <person name="Clum A."/>
            <person name="Dos Santos R.A."/>
            <person name="Damasio A.R."/>
            <person name="Diallinas G."/>
            <person name="Emri T."/>
            <person name="Fekete E."/>
            <person name="Flipphi M."/>
            <person name="Freyberg S."/>
            <person name="Gallo A."/>
            <person name="Gournas C."/>
            <person name="Habgood R."/>
            <person name="Hainaut M."/>
            <person name="Harispe M.L."/>
            <person name="Henrissat B."/>
            <person name="Hilden K.S."/>
            <person name="Hope R."/>
            <person name="Hossain A."/>
            <person name="Karabika E."/>
            <person name="Karaffa L."/>
            <person name="Karanyi Z."/>
            <person name="Krasevec N."/>
            <person name="Kuo A."/>
            <person name="Kusch H."/>
            <person name="LaButti K."/>
            <person name="Lagendijk E.L."/>
            <person name="Lapidus A."/>
            <person name="Levasseur A."/>
            <person name="Lindquist E."/>
            <person name="Lipzen A."/>
            <person name="Logrieco A.F."/>
            <person name="MacCabe A."/>
            <person name="Maekelae M.R."/>
            <person name="Malavazi I."/>
            <person name="Melin P."/>
            <person name="Meyer V."/>
            <person name="Mielnichuk N."/>
            <person name="Miskei M."/>
            <person name="Molnar A.P."/>
            <person name="Mule G."/>
            <person name="Ngan C.Y."/>
            <person name="Orejas M."/>
            <person name="Orosz E."/>
            <person name="Ouedraogo J.P."/>
            <person name="Overkamp K.M."/>
            <person name="Park H.-S."/>
            <person name="Perrone G."/>
            <person name="Piumi F."/>
            <person name="Punt P.J."/>
            <person name="Ram A.F."/>
            <person name="Ramon A."/>
            <person name="Rauscher S."/>
            <person name="Record E."/>
            <person name="Riano-Pachon D.M."/>
            <person name="Robert V."/>
            <person name="Roehrig J."/>
            <person name="Ruller R."/>
            <person name="Salamov A."/>
            <person name="Salih N.S."/>
            <person name="Samson R.A."/>
            <person name="Sandor E."/>
            <person name="Sanguinetti M."/>
            <person name="Schuetze T."/>
            <person name="Sepcic K."/>
            <person name="Shelest E."/>
            <person name="Sherlock G."/>
            <person name="Sophianopoulou V."/>
            <person name="Squina F.M."/>
            <person name="Sun H."/>
            <person name="Susca A."/>
            <person name="Todd R.B."/>
            <person name="Tsang A."/>
            <person name="Unkles S.E."/>
            <person name="van de Wiele N."/>
            <person name="van Rossen-Uffink D."/>
            <person name="Oliveira J.V."/>
            <person name="Vesth T.C."/>
            <person name="Visser J."/>
            <person name="Yu J.-H."/>
            <person name="Zhou M."/>
            <person name="Andersen M.R."/>
            <person name="Archer D.B."/>
            <person name="Baker S.E."/>
            <person name="Benoit I."/>
            <person name="Brakhage A.A."/>
            <person name="Braus G.H."/>
            <person name="Fischer R."/>
            <person name="Frisvad J.C."/>
            <person name="Goldman G.H."/>
            <person name="Houbraken J."/>
            <person name="Oakley B."/>
            <person name="Pocsi I."/>
            <person name="Scazzocchio C."/>
            <person name="Seiboth B."/>
            <person name="vanKuyk P.A."/>
            <person name="Wortman J."/>
            <person name="Dyer P.S."/>
            <person name="Grigoriev I.V."/>
        </authorList>
    </citation>
    <scope>NUCLEOTIDE SEQUENCE [LARGE SCALE GENOMIC DNA]</scope>
    <source>
        <strain evidence="3">CBS 516.65</strain>
    </source>
</reference>
<name>A0A1L9V6Z1_ASPGL</name>
<protein>
    <submittedName>
        <fullName evidence="2">Uncharacterized protein</fullName>
    </submittedName>
</protein>
<evidence type="ECO:0000313" key="2">
    <source>
        <dbReference type="EMBL" id="OJJ79688.1"/>
    </source>
</evidence>
<feature type="compositionally biased region" description="Basic and acidic residues" evidence="1">
    <location>
        <begin position="201"/>
        <end position="211"/>
    </location>
</feature>
<feature type="compositionally biased region" description="Polar residues" evidence="1">
    <location>
        <begin position="187"/>
        <end position="198"/>
    </location>
</feature>
<feature type="compositionally biased region" description="Basic and acidic residues" evidence="1">
    <location>
        <begin position="1"/>
        <end position="22"/>
    </location>
</feature>
<feature type="compositionally biased region" description="Polar residues" evidence="1">
    <location>
        <begin position="257"/>
        <end position="266"/>
    </location>
</feature>
<gene>
    <name evidence="2" type="ORF">ASPGLDRAFT_29730</name>
</gene>
<proteinExistence type="predicted"/>
<feature type="region of interest" description="Disordered" evidence="1">
    <location>
        <begin position="303"/>
        <end position="329"/>
    </location>
</feature>
<accession>A0A1L9V6Z1</accession>
<sequence length="548" mass="62257">MDWDRNRSDTYSTRFDDRRGGESYRPISSIRTRRSPPRNYIRHARSPPRTHSPRLVADTWVPSASRTYDRFRSRSPALRRRSRSPSFYSRDGGQASYRRTRSPPRRPSPRRDERPRSPRHVFWRSRSPFNDGRSRDTSWDRTTSLRPREASPPSQDFRFPKRERFTSEKYSRADSPPKRGALREYSSRASINFRTRSPFQGHRERQQEITPKRRSTSPLREGSFTRYTAPTSVVNSRRPSSPTDKSNLAPFDPETRSPITQYSSYERFSRHSGHSSPIHERTFPTRYRSSGHNEIHHKFLVEERSNSPLGKGQEENREMSRPVTNQHMDSDLTNHAHAHATGIIPTQPKAYNTSMSQVPPSGPSYGSKSLLSQSRSPNISLLAAPTRPRGGSNVRDTIWPGAPPRRGIMAAVAQGQGPPSGPRGNNFTSTGPVAEHTFHRQNSATNTGYARNQKLTSHLAGMCSIIPGGKLFPSCFDPAVEKRILHLNADKARLFDQVAQKQASKRAGLKDWDRLDRESSISTLKSELAEGHLQRITGGESVRIGTIF</sequence>
<dbReference type="GeneID" id="34460141"/>
<dbReference type="OrthoDB" id="5424692at2759"/>
<feature type="compositionally biased region" description="Basic residues" evidence="1">
    <location>
        <begin position="98"/>
        <end position="108"/>
    </location>
</feature>
<dbReference type="Proteomes" id="UP000184300">
    <property type="component" value="Unassembled WGS sequence"/>
</dbReference>
<feature type="region of interest" description="Disordered" evidence="1">
    <location>
        <begin position="1"/>
        <end position="289"/>
    </location>
</feature>
<dbReference type="VEuPathDB" id="FungiDB:ASPGLDRAFT_29730"/>
<dbReference type="RefSeq" id="XP_022396386.1">
    <property type="nucleotide sequence ID" value="XM_022543880.1"/>
</dbReference>
<feature type="compositionally biased region" description="Polar residues" evidence="1">
    <location>
        <begin position="225"/>
        <end position="246"/>
    </location>
</feature>
<evidence type="ECO:0000313" key="3">
    <source>
        <dbReference type="Proteomes" id="UP000184300"/>
    </source>
</evidence>
<dbReference type="AlphaFoldDB" id="A0A1L9V6Z1"/>
<feature type="region of interest" description="Disordered" evidence="1">
    <location>
        <begin position="349"/>
        <end position="372"/>
    </location>
</feature>
<dbReference type="EMBL" id="KV878916">
    <property type="protein sequence ID" value="OJJ79688.1"/>
    <property type="molecule type" value="Genomic_DNA"/>
</dbReference>
<evidence type="ECO:0000256" key="1">
    <source>
        <dbReference type="SAM" id="MobiDB-lite"/>
    </source>
</evidence>